<name>A0A2P2MW04_RHIMU</name>
<proteinExistence type="predicted"/>
<protein>
    <submittedName>
        <fullName evidence="1">Uncharacterized protein</fullName>
    </submittedName>
</protein>
<dbReference type="AlphaFoldDB" id="A0A2P2MW04"/>
<evidence type="ECO:0000313" key="1">
    <source>
        <dbReference type="EMBL" id="MBX34390.1"/>
    </source>
</evidence>
<accession>A0A2P2MW04</accession>
<sequence length="45" mass="5108">MSKKLDSIALLRPPSWHHGKPASTAMHNVEMQILTAYLFIFLILS</sequence>
<reference evidence="1" key="1">
    <citation type="submission" date="2018-02" db="EMBL/GenBank/DDBJ databases">
        <title>Rhizophora mucronata_Transcriptome.</title>
        <authorList>
            <person name="Meera S.P."/>
            <person name="Sreeshan A."/>
            <person name="Augustine A."/>
        </authorList>
    </citation>
    <scope>NUCLEOTIDE SEQUENCE</scope>
    <source>
        <tissue evidence="1">Leaf</tissue>
    </source>
</reference>
<dbReference type="EMBL" id="GGEC01053906">
    <property type="protein sequence ID" value="MBX34390.1"/>
    <property type="molecule type" value="Transcribed_RNA"/>
</dbReference>
<organism evidence="1">
    <name type="scientific">Rhizophora mucronata</name>
    <name type="common">Asiatic mangrove</name>
    <dbReference type="NCBI Taxonomy" id="61149"/>
    <lineage>
        <taxon>Eukaryota</taxon>
        <taxon>Viridiplantae</taxon>
        <taxon>Streptophyta</taxon>
        <taxon>Embryophyta</taxon>
        <taxon>Tracheophyta</taxon>
        <taxon>Spermatophyta</taxon>
        <taxon>Magnoliopsida</taxon>
        <taxon>eudicotyledons</taxon>
        <taxon>Gunneridae</taxon>
        <taxon>Pentapetalae</taxon>
        <taxon>rosids</taxon>
        <taxon>fabids</taxon>
        <taxon>Malpighiales</taxon>
        <taxon>Rhizophoraceae</taxon>
        <taxon>Rhizophora</taxon>
    </lineage>
</organism>